<dbReference type="NCBIfam" id="TIGR02937">
    <property type="entry name" value="sigma70-ECF"/>
    <property type="match status" value="1"/>
</dbReference>
<evidence type="ECO:0000256" key="3">
    <source>
        <dbReference type="ARBA" id="ARBA00023082"/>
    </source>
</evidence>
<keyword evidence="4" id="KW-0238">DNA-binding</keyword>
<dbReference type="SUPFAM" id="SSF88659">
    <property type="entry name" value="Sigma3 and sigma4 domains of RNA polymerase sigma factors"/>
    <property type="match status" value="1"/>
</dbReference>
<dbReference type="PANTHER" id="PTHR43133:SF8">
    <property type="entry name" value="RNA POLYMERASE SIGMA FACTOR HI_1459-RELATED"/>
    <property type="match status" value="1"/>
</dbReference>
<keyword evidence="5" id="KW-0804">Transcription</keyword>
<evidence type="ECO:0000256" key="4">
    <source>
        <dbReference type="ARBA" id="ARBA00023125"/>
    </source>
</evidence>
<organism evidence="8 9">
    <name type="scientific">Parasediminibacterium paludis</name>
    <dbReference type="NCBI Taxonomy" id="908966"/>
    <lineage>
        <taxon>Bacteria</taxon>
        <taxon>Pseudomonadati</taxon>
        <taxon>Bacteroidota</taxon>
        <taxon>Chitinophagia</taxon>
        <taxon>Chitinophagales</taxon>
        <taxon>Chitinophagaceae</taxon>
        <taxon>Parasediminibacterium</taxon>
    </lineage>
</organism>
<feature type="domain" description="RNA polymerase sigma factor 70 region 4 type 2" evidence="7">
    <location>
        <begin position="164"/>
        <end position="215"/>
    </location>
</feature>
<accession>A0ABV8PUQ5</accession>
<dbReference type="InterPro" id="IPR036388">
    <property type="entry name" value="WH-like_DNA-bd_sf"/>
</dbReference>
<keyword evidence="2" id="KW-0805">Transcription regulation</keyword>
<dbReference type="Pfam" id="PF08281">
    <property type="entry name" value="Sigma70_r4_2"/>
    <property type="match status" value="1"/>
</dbReference>
<dbReference type="Pfam" id="PF04542">
    <property type="entry name" value="Sigma70_r2"/>
    <property type="match status" value="1"/>
</dbReference>
<dbReference type="InterPro" id="IPR007627">
    <property type="entry name" value="RNA_pol_sigma70_r2"/>
</dbReference>
<keyword evidence="3" id="KW-0731">Sigma factor</keyword>
<evidence type="ECO:0000256" key="1">
    <source>
        <dbReference type="ARBA" id="ARBA00010641"/>
    </source>
</evidence>
<dbReference type="RefSeq" id="WP_379012174.1">
    <property type="nucleotide sequence ID" value="NZ_JBHSDC010000002.1"/>
</dbReference>
<dbReference type="CDD" id="cd06171">
    <property type="entry name" value="Sigma70_r4"/>
    <property type="match status" value="1"/>
</dbReference>
<dbReference type="SUPFAM" id="SSF88946">
    <property type="entry name" value="Sigma2 domain of RNA polymerase sigma factors"/>
    <property type="match status" value="1"/>
</dbReference>
<keyword evidence="9" id="KW-1185">Reference proteome</keyword>
<dbReference type="InterPro" id="IPR013324">
    <property type="entry name" value="RNA_pol_sigma_r3/r4-like"/>
</dbReference>
<dbReference type="InterPro" id="IPR014284">
    <property type="entry name" value="RNA_pol_sigma-70_dom"/>
</dbReference>
<name>A0ABV8PUQ5_9BACT</name>
<evidence type="ECO:0000313" key="8">
    <source>
        <dbReference type="EMBL" id="MFC4230789.1"/>
    </source>
</evidence>
<feature type="domain" description="RNA polymerase sigma-70 region 2" evidence="6">
    <location>
        <begin position="63"/>
        <end position="134"/>
    </location>
</feature>
<dbReference type="Gene3D" id="1.10.1740.10">
    <property type="match status" value="1"/>
</dbReference>
<evidence type="ECO:0000256" key="2">
    <source>
        <dbReference type="ARBA" id="ARBA00023015"/>
    </source>
</evidence>
<gene>
    <name evidence="8" type="ORF">ACFOW1_02730</name>
</gene>
<dbReference type="InterPro" id="IPR013325">
    <property type="entry name" value="RNA_pol_sigma_r2"/>
</dbReference>
<dbReference type="EMBL" id="JBHSDC010000002">
    <property type="protein sequence ID" value="MFC4230789.1"/>
    <property type="molecule type" value="Genomic_DNA"/>
</dbReference>
<evidence type="ECO:0000259" key="7">
    <source>
        <dbReference type="Pfam" id="PF08281"/>
    </source>
</evidence>
<proteinExistence type="inferred from homology"/>
<evidence type="ECO:0000313" key="9">
    <source>
        <dbReference type="Proteomes" id="UP001595906"/>
    </source>
</evidence>
<protein>
    <submittedName>
        <fullName evidence="8">RNA polymerase sigma factor</fullName>
    </submittedName>
</protein>
<comment type="caution">
    <text evidence="8">The sequence shown here is derived from an EMBL/GenBank/DDBJ whole genome shotgun (WGS) entry which is preliminary data.</text>
</comment>
<dbReference type="InterPro" id="IPR013249">
    <property type="entry name" value="RNA_pol_sigma70_r4_t2"/>
</dbReference>
<evidence type="ECO:0000256" key="5">
    <source>
        <dbReference type="ARBA" id="ARBA00023163"/>
    </source>
</evidence>
<dbReference type="Gene3D" id="1.10.10.10">
    <property type="entry name" value="Winged helix-like DNA-binding domain superfamily/Winged helix DNA-binding domain"/>
    <property type="match status" value="1"/>
</dbReference>
<dbReference type="Proteomes" id="UP001595906">
    <property type="component" value="Unassembled WGS sequence"/>
</dbReference>
<dbReference type="PANTHER" id="PTHR43133">
    <property type="entry name" value="RNA POLYMERASE ECF-TYPE SIGMA FACTO"/>
    <property type="match status" value="1"/>
</dbReference>
<sequence>MANTALNIALVSRENRNKVDTSNNHFVISLDSISKRHHLITDIDLKQLLKDCAANKRDSQKQLYAMFYSYLMSICMRYAKNNDDAVEILNDGFLKIFKEIGKFSSIHNSFTADFKGWIKRIVIYTAIDHYRKYDKHNHHAEITDAQLDTIDADESQLAKISYKEIIACVQQLSPAYRTVFSLFVLDGFSHEEIGEQLGIAIGTSKSNLSKARQHLQKMLLAKNNYTMYERRAV</sequence>
<reference evidence="9" key="1">
    <citation type="journal article" date="2019" name="Int. J. Syst. Evol. Microbiol.">
        <title>The Global Catalogue of Microorganisms (GCM) 10K type strain sequencing project: providing services to taxonomists for standard genome sequencing and annotation.</title>
        <authorList>
            <consortium name="The Broad Institute Genomics Platform"/>
            <consortium name="The Broad Institute Genome Sequencing Center for Infectious Disease"/>
            <person name="Wu L."/>
            <person name="Ma J."/>
        </authorList>
    </citation>
    <scope>NUCLEOTIDE SEQUENCE [LARGE SCALE GENOMIC DNA]</scope>
    <source>
        <strain evidence="9">CECT 8010</strain>
    </source>
</reference>
<dbReference type="InterPro" id="IPR039425">
    <property type="entry name" value="RNA_pol_sigma-70-like"/>
</dbReference>
<comment type="similarity">
    <text evidence="1">Belongs to the sigma-70 factor family. ECF subfamily.</text>
</comment>
<evidence type="ECO:0000259" key="6">
    <source>
        <dbReference type="Pfam" id="PF04542"/>
    </source>
</evidence>